<dbReference type="HOGENOM" id="CLU_639007_0_0_7"/>
<accession>V8CLC4</accession>
<dbReference type="Proteomes" id="UP000018688">
    <property type="component" value="Unassembled WGS sequence"/>
</dbReference>
<dbReference type="eggNOG" id="ENOG5033E9N">
    <property type="taxonomic scope" value="Bacteria"/>
</dbReference>
<reference evidence="2 3" key="1">
    <citation type="submission" date="2013-10" db="EMBL/GenBank/DDBJ databases">
        <title>The Genome Sequence of Helicobacter canis NCTC 12740.</title>
        <authorList>
            <consortium name="The Broad Institute Genomics Platform"/>
            <person name="Earl A."/>
            <person name="Fox J.G."/>
            <person name="Shen Z."/>
            <person name="Young S.K."/>
            <person name="Zeng Q."/>
            <person name="Gargeya S."/>
            <person name="Fitzgerald M."/>
            <person name="Abouelleil A."/>
            <person name="Alvarado L."/>
            <person name="Chapman S.B."/>
            <person name="Gainer-Dewar J."/>
            <person name="Goldberg J."/>
            <person name="Griggs A."/>
            <person name="Gujja S."/>
            <person name="Hansen M."/>
            <person name="Howarth C."/>
            <person name="Imamovic A."/>
            <person name="Ireland A."/>
            <person name="Larimer J."/>
            <person name="McCowan C."/>
            <person name="Murphy C."/>
            <person name="Pearson M."/>
            <person name="Poon T.W."/>
            <person name="Priest M."/>
            <person name="Roberts A."/>
            <person name="Saif S."/>
            <person name="Shea T."/>
            <person name="Sykes S."/>
            <person name="Wortman J."/>
            <person name="Nusbaum C."/>
            <person name="Birren B."/>
        </authorList>
    </citation>
    <scope>NUCLEOTIDE SEQUENCE [LARGE SCALE GENOMIC DNA]</scope>
    <source>
        <strain evidence="2 3">NCTC 12740</strain>
    </source>
</reference>
<dbReference type="PATRIC" id="fig|1357399.3.peg.865"/>
<evidence type="ECO:0000313" key="3">
    <source>
        <dbReference type="Proteomes" id="UP000018688"/>
    </source>
</evidence>
<gene>
    <name evidence="2" type="ORF">HMPREF2087_00821</name>
</gene>
<dbReference type="SUPFAM" id="SSF52266">
    <property type="entry name" value="SGNH hydrolase"/>
    <property type="match status" value="2"/>
</dbReference>
<comment type="caution">
    <text evidence="2">The sequence shown here is derived from an EMBL/GenBank/DDBJ whole genome shotgun (WGS) entry which is preliminary data.</text>
</comment>
<feature type="transmembrane region" description="Helical" evidence="1">
    <location>
        <begin position="36"/>
        <end position="56"/>
    </location>
</feature>
<keyword evidence="3" id="KW-1185">Reference proteome</keyword>
<keyword evidence="1" id="KW-0472">Membrane</keyword>
<protein>
    <submittedName>
        <fullName evidence="2">Uncharacterized protein</fullName>
    </submittedName>
</protein>
<dbReference type="RefSeq" id="WP_023929754.1">
    <property type="nucleotide sequence ID" value="NZ_KI669458.1"/>
</dbReference>
<name>V8CLC4_9HELI</name>
<dbReference type="AlphaFoldDB" id="V8CLC4"/>
<keyword evidence="1" id="KW-1133">Transmembrane helix</keyword>
<sequence>MLRNKYLTLALWILAWLALSAIVLKLDGVCMQKFEFSILPYVWISAALTLLLIYFARKSHTQALKLTLSYLTILPLCIIAGEGFFYYKKLAISSSRLTQPHEILGFANTPKLFIQTPFSVDGKLVYNPTYTHDTYGNRITPNNPESTSCINIYGGSFAYGSGLSDDETLGAFLAKDLSNFHINNFGIGGAGAHTMLARLEFGIDSHELNKCEQNIFLYIIIPHHIYRALGAVLGPKYTLDSTSTPQYQGIFTKEAQKPFYKEDHTKPKHFTMQEKLVNQLEKSYIVKFVSNPSQNYDSKDLLALESYQIGVASHPDINLPIKDTQTYFAIVAKIQATLRERYNAPLYVLVWDYDMHAQFLDKYDSLIQESLAKAGIKFWKMSEILGDEYRQDLARVRRGDLEHFAYRISRWDTHPNARANEQIASFIAEQIENGSIKARAKSGF</sequence>
<evidence type="ECO:0000256" key="1">
    <source>
        <dbReference type="SAM" id="Phobius"/>
    </source>
</evidence>
<proteinExistence type="predicted"/>
<keyword evidence="1" id="KW-0812">Transmembrane</keyword>
<organism evidence="2 3">
    <name type="scientific">Helicobacter canis NCTC 12740</name>
    <dbReference type="NCBI Taxonomy" id="1357399"/>
    <lineage>
        <taxon>Bacteria</taxon>
        <taxon>Pseudomonadati</taxon>
        <taxon>Campylobacterota</taxon>
        <taxon>Epsilonproteobacteria</taxon>
        <taxon>Campylobacterales</taxon>
        <taxon>Helicobacteraceae</taxon>
        <taxon>Helicobacter</taxon>
    </lineage>
</organism>
<dbReference type="OrthoDB" id="1414387at2"/>
<evidence type="ECO:0000313" key="2">
    <source>
        <dbReference type="EMBL" id="ETD27897.1"/>
    </source>
</evidence>
<dbReference type="STRING" id="1357399.HMPREF2087_00821"/>
<dbReference type="EMBL" id="AZJJ01000001">
    <property type="protein sequence ID" value="ETD27897.1"/>
    <property type="molecule type" value="Genomic_DNA"/>
</dbReference>
<feature type="transmembrane region" description="Helical" evidence="1">
    <location>
        <begin position="68"/>
        <end position="87"/>
    </location>
</feature>